<keyword evidence="12 15" id="KW-0534">Nitrate assimilation</keyword>
<dbReference type="OrthoDB" id="9810782at2"/>
<dbReference type="InterPro" id="IPR010051">
    <property type="entry name" value="Periplasm_NO3_reductase_lsu"/>
</dbReference>
<comment type="cofactor">
    <cofactor evidence="15">
        <name>Mo-bis(molybdopterin guanine dinucleotide)</name>
        <dbReference type="ChEBI" id="CHEBI:60539"/>
    </cofactor>
    <text evidence="15">Binds 1 molybdenum-bis(molybdopterin guanine dinucleotide) (Mo-bis-MGD) cofactor per subunit.</text>
</comment>
<keyword evidence="9 15" id="KW-0560">Oxidoreductase</keyword>
<evidence type="ECO:0000256" key="3">
    <source>
        <dbReference type="ARBA" id="ARBA00022485"/>
    </source>
</evidence>
<comment type="subcellular location">
    <subcellularLocation>
        <location evidence="15">Periplasm</location>
    </subcellularLocation>
</comment>
<feature type="binding site" evidence="15">
    <location>
        <begin position="723"/>
        <end position="732"/>
    </location>
    <ligand>
        <name>Mo-bis(molybdopterin guanine dinucleotide)</name>
        <dbReference type="ChEBI" id="CHEBI:60539"/>
    </ligand>
</feature>
<dbReference type="GO" id="GO:0051539">
    <property type="term" value="F:4 iron, 4 sulfur cluster binding"/>
    <property type="evidence" value="ECO:0007669"/>
    <property type="project" value="UniProtKB-KW"/>
</dbReference>
<dbReference type="FunFam" id="2.40.40.20:FF:000005">
    <property type="entry name" value="Periplasmic nitrate reductase"/>
    <property type="match status" value="1"/>
</dbReference>
<evidence type="ECO:0000256" key="7">
    <source>
        <dbReference type="ARBA" id="ARBA00022764"/>
    </source>
</evidence>
<dbReference type="PROSITE" id="PS00551">
    <property type="entry name" value="MOLYBDOPTERIN_PROK_1"/>
    <property type="match status" value="1"/>
</dbReference>
<keyword evidence="2 15" id="KW-0813">Transport</keyword>
<feature type="binding site" evidence="15">
    <location>
        <position position="534"/>
    </location>
    <ligand>
        <name>Mo-bis(molybdopterin guanine dinucleotide)</name>
        <dbReference type="ChEBI" id="CHEBI:60539"/>
    </ligand>
</feature>
<evidence type="ECO:0000256" key="6">
    <source>
        <dbReference type="ARBA" id="ARBA00022729"/>
    </source>
</evidence>
<evidence type="ECO:0000256" key="8">
    <source>
        <dbReference type="ARBA" id="ARBA00022982"/>
    </source>
</evidence>
<dbReference type="Pfam" id="PF00384">
    <property type="entry name" value="Molybdopterin"/>
    <property type="match status" value="1"/>
</dbReference>
<feature type="binding site" evidence="15">
    <location>
        <position position="561"/>
    </location>
    <ligand>
        <name>Mo-bis(molybdopterin guanine dinucleotide)</name>
        <dbReference type="ChEBI" id="CHEBI:60539"/>
    </ligand>
</feature>
<dbReference type="HAMAP" id="MF_01630">
    <property type="entry name" value="Nitrate_reduct_NapA"/>
    <property type="match status" value="1"/>
</dbReference>
<dbReference type="GO" id="GO:0042597">
    <property type="term" value="C:periplasmic space"/>
    <property type="evidence" value="ECO:0007669"/>
    <property type="project" value="UniProtKB-SubCell"/>
</dbReference>
<dbReference type="InterPro" id="IPR041957">
    <property type="entry name" value="CT_Nitrate-R-NapA-like"/>
</dbReference>
<evidence type="ECO:0000313" key="18">
    <source>
        <dbReference type="EMBL" id="RDV24503.1"/>
    </source>
</evidence>
<feature type="binding site" evidence="15">
    <location>
        <position position="379"/>
    </location>
    <ligand>
        <name>Mo-bis(molybdopterin guanine dinucleotide)</name>
        <dbReference type="ChEBI" id="CHEBI:60539"/>
    </ligand>
</feature>
<evidence type="ECO:0000256" key="1">
    <source>
        <dbReference type="ARBA" id="ARBA00008747"/>
    </source>
</evidence>
<evidence type="ECO:0000256" key="12">
    <source>
        <dbReference type="ARBA" id="ARBA00023063"/>
    </source>
</evidence>
<dbReference type="NCBIfam" id="NF010055">
    <property type="entry name" value="PRK13532.1"/>
    <property type="match status" value="1"/>
</dbReference>
<dbReference type="InterPro" id="IPR050123">
    <property type="entry name" value="Prok_molybdopt-oxidoreductase"/>
</dbReference>
<dbReference type="SUPFAM" id="SSF50692">
    <property type="entry name" value="ADC-like"/>
    <property type="match status" value="1"/>
</dbReference>
<reference evidence="19" key="1">
    <citation type="submission" date="2018-08" db="EMBL/GenBank/DDBJ databases">
        <authorList>
            <person name="Zhang J."/>
            <person name="Du Z.-J."/>
        </authorList>
    </citation>
    <scope>NUCLEOTIDE SEQUENCE [LARGE SCALE GENOMIC DNA]</scope>
    <source>
        <strain evidence="19">KCTC 52655</strain>
    </source>
</reference>
<dbReference type="InterPro" id="IPR009010">
    <property type="entry name" value="Asp_de-COase-like_dom_sf"/>
</dbReference>
<feature type="binding site" evidence="15">
    <location>
        <position position="807"/>
    </location>
    <ligand>
        <name>Mo-bis(molybdopterin guanine dinucleotide)</name>
        <dbReference type="ChEBI" id="CHEBI:60539"/>
    </ligand>
</feature>
<dbReference type="GO" id="GO:0009325">
    <property type="term" value="C:nitrate reductase complex"/>
    <property type="evidence" value="ECO:0007669"/>
    <property type="project" value="TreeGrafter"/>
</dbReference>
<evidence type="ECO:0000256" key="2">
    <source>
        <dbReference type="ARBA" id="ARBA00022448"/>
    </source>
</evidence>
<name>A0A3D8M433_9ALTE</name>
<dbReference type="Proteomes" id="UP000256561">
    <property type="component" value="Unassembled WGS sequence"/>
</dbReference>
<keyword evidence="7 15" id="KW-0574">Periplasm</keyword>
<dbReference type="Gene3D" id="3.40.50.740">
    <property type="match status" value="1"/>
</dbReference>
<feature type="binding site" evidence="15">
    <location>
        <position position="824"/>
    </location>
    <ligand>
        <name>Mo-bis(molybdopterin guanine dinucleotide)</name>
        <dbReference type="ChEBI" id="CHEBI:60539"/>
    </ligand>
</feature>
<dbReference type="InterPro" id="IPR027467">
    <property type="entry name" value="MopterinOxRdtase_cofactor_BS"/>
</dbReference>
<feature type="binding site" evidence="15">
    <location>
        <position position="55"/>
    </location>
    <ligand>
        <name>[4Fe-4S] cluster</name>
        <dbReference type="ChEBI" id="CHEBI:49883"/>
    </ligand>
</feature>
<feature type="binding site" evidence="15">
    <location>
        <position position="799"/>
    </location>
    <ligand>
        <name>substrate</name>
    </ligand>
</feature>
<evidence type="ECO:0000256" key="11">
    <source>
        <dbReference type="ARBA" id="ARBA00023014"/>
    </source>
</evidence>
<dbReference type="PANTHER" id="PTHR43105">
    <property type="entry name" value="RESPIRATORY NITRATE REDUCTASE"/>
    <property type="match status" value="1"/>
</dbReference>
<dbReference type="GO" id="GO:0043546">
    <property type="term" value="F:molybdopterin cofactor binding"/>
    <property type="evidence" value="ECO:0007669"/>
    <property type="project" value="InterPro"/>
</dbReference>
<dbReference type="InterPro" id="IPR006963">
    <property type="entry name" value="Mopterin_OxRdtase_4Fe-4S_dom"/>
</dbReference>
<comment type="cofactor">
    <cofactor evidence="15">
        <name>[4Fe-4S] cluster</name>
        <dbReference type="ChEBI" id="CHEBI:49883"/>
    </cofactor>
    <text evidence="15">Binds 1 [4Fe-4S] cluster.</text>
</comment>
<comment type="subunit">
    <text evidence="15">Component of the periplasmic nitrate reductase NapAB complex composed of NapA and NapB.</text>
</comment>
<feature type="binding site" evidence="15">
    <location>
        <begin position="245"/>
        <end position="249"/>
    </location>
    <ligand>
        <name>Mo-bis(molybdopterin guanine dinucleotide)</name>
        <dbReference type="ChEBI" id="CHEBI:60539"/>
    </ligand>
</feature>
<evidence type="ECO:0000256" key="13">
    <source>
        <dbReference type="ARBA" id="ARBA00052176"/>
    </source>
</evidence>
<dbReference type="Pfam" id="PF10518">
    <property type="entry name" value="TAT_signal"/>
    <property type="match status" value="1"/>
</dbReference>
<dbReference type="NCBIfam" id="TIGR01706">
    <property type="entry name" value="NAPA"/>
    <property type="match status" value="1"/>
</dbReference>
<dbReference type="GO" id="GO:0042128">
    <property type="term" value="P:nitrate assimilation"/>
    <property type="evidence" value="ECO:0007669"/>
    <property type="project" value="UniProtKB-UniRule"/>
</dbReference>
<dbReference type="EC" id="1.9.6.1" evidence="15"/>
<evidence type="ECO:0000256" key="10">
    <source>
        <dbReference type="ARBA" id="ARBA00023004"/>
    </source>
</evidence>
<comment type="catalytic activity">
    <reaction evidence="13 15">
        <text>2 Fe(II)-[cytochrome] + nitrate + 2 H(+) = 2 Fe(III)-[cytochrome] + nitrite + H2O</text>
        <dbReference type="Rhea" id="RHEA:12909"/>
        <dbReference type="Rhea" id="RHEA-COMP:11777"/>
        <dbReference type="Rhea" id="RHEA-COMP:11778"/>
        <dbReference type="ChEBI" id="CHEBI:15377"/>
        <dbReference type="ChEBI" id="CHEBI:15378"/>
        <dbReference type="ChEBI" id="CHEBI:16301"/>
        <dbReference type="ChEBI" id="CHEBI:17632"/>
        <dbReference type="ChEBI" id="CHEBI:29033"/>
        <dbReference type="ChEBI" id="CHEBI:29034"/>
        <dbReference type="EC" id="1.9.6.1"/>
    </reaction>
</comment>
<dbReference type="NCBIfam" id="TIGR01409">
    <property type="entry name" value="TAT_signal_seq"/>
    <property type="match status" value="1"/>
</dbReference>
<dbReference type="Gene3D" id="3.30.200.210">
    <property type="match status" value="1"/>
</dbReference>
<feature type="binding site" evidence="15">
    <location>
        <position position="85"/>
    </location>
    <ligand>
        <name>Mo-bis(molybdopterin guanine dinucleotide)</name>
        <dbReference type="ChEBI" id="CHEBI:60539"/>
    </ligand>
</feature>
<keyword evidence="11 15" id="KW-0411">Iron-sulfur</keyword>
<comment type="caution">
    <text evidence="15">Lacks conserved residue(s) required for the propagation of feature annotation.</text>
</comment>
<dbReference type="CDD" id="cd02791">
    <property type="entry name" value="MopB_CT_Nitrate-R-NapA-like"/>
    <property type="match status" value="1"/>
</dbReference>
<evidence type="ECO:0000259" key="17">
    <source>
        <dbReference type="PROSITE" id="PS51669"/>
    </source>
</evidence>
<feature type="domain" description="4Fe-4S Mo/W bis-MGD-type" evidence="17">
    <location>
        <begin position="41"/>
        <end position="97"/>
    </location>
</feature>
<dbReference type="SUPFAM" id="SSF53706">
    <property type="entry name" value="Formate dehydrogenase/DMSO reductase, domains 1-3"/>
    <property type="match status" value="1"/>
</dbReference>
<comment type="PTM">
    <text evidence="15">Predicted to be exported by the Tat system. The position of the signal peptide cleavage has not been experimentally proven.</text>
</comment>
<protein>
    <recommendedName>
        <fullName evidence="15">Periplasmic nitrate reductase</fullName>
        <ecNumber evidence="15">1.9.6.1</ecNumber>
    </recommendedName>
</protein>
<dbReference type="CDD" id="cd02754">
    <property type="entry name" value="MopB_Nitrate-R-NapA-like"/>
    <property type="match status" value="1"/>
</dbReference>
<sequence length="833" mass="93523">MSLDRRQFMKASAVTAAASAAGMSLPGQATNLYTDSADTQLNWNKAPCRFCGTGCSINVATRDNMVVATHGDFKSPVNRGLNCVKGYFLSKIMYGEDRLTQPLLRMSNGQFDKNGEFTPVSWDTAFDVMADKFKQALKNKGPTSVGMFGSGQWTVMEGYAAVKLMKAGFRSNNIDPNARHCMASAVAGFMRTFGIDEPMGCYDDMEAADAFVLWGSNMAEMHPILWTRITDRRLSASHVKVAVLSTFEHRSFDLADIPIVFTPHTDLAILNFIANYIIQNDKVNQDFVSKHTRFVRGNTDIGYGLRDDDPLEQAAKNNADAGGFEDIDFAEFARFVSTYTVEYASELSGVPQERLIQLAELYADPNTKVMSLWTMGFNQHTRGVWCNNMVYNIHLLTGKIAEPGNSPFSLTGQPSACGTAREVGTFSHRLPADMVVANPKHRQIAEEIWKLPEGTIEAKPGFHAVMQNRMLKDGVLNAYWVQCNNNMQAAANMNQEGLPGYRNPKNFIVVSDAYPTVTAQAADLILPAAMWVEKEGAYGNAERRTQTWYQQVTPPGEAKSDCWQIMEFSKRFTMEEVWPDELLQKAPQYRGKTLYQVLFENGQVNQFGLDQINQSLPNDDAKHFGFYIQKGLFEEYATFGRGHGHDLAPYENYHSARGLRWPVVNGQETLWRYKVGSDPYAKSESGEGWDFYGKPDGRALIFALPYEPPAESPDETYDMWLVTGRVLEHWHSGSMTQRVPELYKAMPDALVYMHPDDAKNRGLRRGDEVSIQSRRGAMRTRVETRGRNRMPVGVVFVPWFDASRLINKVTLDATDPISKQTDFKKCAVKIEKV</sequence>
<dbReference type="GO" id="GO:0005506">
    <property type="term" value="F:iron ion binding"/>
    <property type="evidence" value="ECO:0007669"/>
    <property type="project" value="UniProtKB-UniRule"/>
</dbReference>
<keyword evidence="10 15" id="KW-0408">Iron</keyword>
<feature type="binding site" evidence="15">
    <location>
        <position position="485"/>
    </location>
    <ligand>
        <name>Mo-bis(molybdopterin guanine dinucleotide)</name>
        <dbReference type="ChEBI" id="CHEBI:60539"/>
    </ligand>
</feature>
<dbReference type="InterPro" id="IPR006656">
    <property type="entry name" value="Mopterin_OxRdtase"/>
</dbReference>
<feature type="chain" id="PRO_5017618603" description="Periplasmic nitrate reductase" evidence="16">
    <location>
        <begin position="30"/>
        <end position="833"/>
    </location>
</feature>
<dbReference type="InterPro" id="IPR019546">
    <property type="entry name" value="TAT_signal_bac_arc"/>
</dbReference>
<feature type="binding site" evidence="15">
    <location>
        <position position="177"/>
    </location>
    <ligand>
        <name>Mo-bis(molybdopterin guanine dinucleotide)</name>
        <dbReference type="ChEBI" id="CHEBI:60539"/>
    </ligand>
</feature>
<keyword evidence="6 15" id="KW-0732">Signal</keyword>
<evidence type="ECO:0000256" key="15">
    <source>
        <dbReference type="HAMAP-Rule" id="MF_01630"/>
    </source>
</evidence>
<evidence type="ECO:0000256" key="9">
    <source>
        <dbReference type="ARBA" id="ARBA00023002"/>
    </source>
</evidence>
<feature type="binding site" evidence="15">
    <location>
        <position position="375"/>
    </location>
    <ligand>
        <name>Mo-bis(molybdopterin guanine dinucleotide)</name>
        <dbReference type="ChEBI" id="CHEBI:60539"/>
    </ligand>
</feature>
<feature type="signal peptide" evidence="16">
    <location>
        <begin position="1"/>
        <end position="29"/>
    </location>
</feature>
<dbReference type="EMBL" id="QRHA01000010">
    <property type="protein sequence ID" value="RDV24503.1"/>
    <property type="molecule type" value="Genomic_DNA"/>
</dbReference>
<keyword evidence="4 15" id="KW-0500">Molybdenum</keyword>
<dbReference type="InterPro" id="IPR006657">
    <property type="entry name" value="MoPterin_dinucl-bd_dom"/>
</dbReference>
<dbReference type="PROSITE" id="PS51318">
    <property type="entry name" value="TAT"/>
    <property type="match status" value="1"/>
</dbReference>
<dbReference type="InterPro" id="IPR006311">
    <property type="entry name" value="TAT_signal"/>
</dbReference>
<dbReference type="GO" id="GO:0050140">
    <property type="term" value="F:nitrate reductase (cytochrome) activity"/>
    <property type="evidence" value="ECO:0007669"/>
    <property type="project" value="UniProtKB-EC"/>
</dbReference>
<evidence type="ECO:0000256" key="14">
    <source>
        <dbReference type="ARBA" id="ARBA00055000"/>
    </source>
</evidence>
<dbReference type="Gene3D" id="2.40.40.20">
    <property type="match status" value="1"/>
</dbReference>
<dbReference type="AlphaFoldDB" id="A0A3D8M433"/>
<dbReference type="SMART" id="SM00926">
    <property type="entry name" value="Molybdop_Fe4S4"/>
    <property type="match status" value="1"/>
</dbReference>
<dbReference type="GO" id="GO:0009055">
    <property type="term" value="F:electron transfer activity"/>
    <property type="evidence" value="ECO:0007669"/>
    <property type="project" value="UniProtKB-UniRule"/>
</dbReference>
<evidence type="ECO:0000256" key="16">
    <source>
        <dbReference type="SAM" id="SignalP"/>
    </source>
</evidence>
<accession>A0A3D8M433</accession>
<feature type="binding site" evidence="15">
    <location>
        <position position="51"/>
    </location>
    <ligand>
        <name>[4Fe-4S] cluster</name>
        <dbReference type="ChEBI" id="CHEBI:49883"/>
    </ligand>
</feature>
<dbReference type="Pfam" id="PF01568">
    <property type="entry name" value="Molydop_binding"/>
    <property type="match status" value="1"/>
</dbReference>
<evidence type="ECO:0000313" key="19">
    <source>
        <dbReference type="Proteomes" id="UP000256561"/>
    </source>
</evidence>
<keyword evidence="5 15" id="KW-0479">Metal-binding</keyword>
<feature type="binding site" evidence="15">
    <location>
        <begin position="511"/>
        <end position="512"/>
    </location>
    <ligand>
        <name>Mo-bis(molybdopterin guanine dinucleotide)</name>
        <dbReference type="ChEBI" id="CHEBI:60539"/>
    </ligand>
</feature>
<dbReference type="PROSITE" id="PS51669">
    <property type="entry name" value="4FE4S_MOW_BIS_MGD"/>
    <property type="match status" value="1"/>
</dbReference>
<keyword evidence="3 15" id="KW-0004">4Fe-4S</keyword>
<feature type="binding site" evidence="15">
    <location>
        <begin position="214"/>
        <end position="221"/>
    </location>
    <ligand>
        <name>Mo-bis(molybdopterin guanine dinucleotide)</name>
        <dbReference type="ChEBI" id="CHEBI:60539"/>
    </ligand>
</feature>
<evidence type="ECO:0000256" key="5">
    <source>
        <dbReference type="ARBA" id="ARBA00022723"/>
    </source>
</evidence>
<dbReference type="GO" id="GO:0006777">
    <property type="term" value="P:Mo-molybdopterin cofactor biosynthetic process"/>
    <property type="evidence" value="ECO:0007669"/>
    <property type="project" value="UniProtKB-UniRule"/>
</dbReference>
<dbReference type="Pfam" id="PF04879">
    <property type="entry name" value="Molybdop_Fe4S4"/>
    <property type="match status" value="1"/>
</dbReference>
<feature type="binding site" evidence="15">
    <location>
        <position position="181"/>
    </location>
    <ligand>
        <name>Mo-bis(molybdopterin guanine dinucleotide)</name>
        <dbReference type="ChEBI" id="CHEBI:60539"/>
    </ligand>
</feature>
<dbReference type="PANTHER" id="PTHR43105:SF11">
    <property type="entry name" value="PERIPLASMIC NITRATE REDUCTASE"/>
    <property type="match status" value="1"/>
</dbReference>
<gene>
    <name evidence="15 18" type="primary">napA</name>
    <name evidence="18" type="ORF">DXV75_13860</name>
</gene>
<evidence type="ECO:0000256" key="4">
    <source>
        <dbReference type="ARBA" id="ARBA00022505"/>
    </source>
</evidence>
<feature type="binding site" evidence="15">
    <location>
        <position position="83"/>
    </location>
    <ligand>
        <name>[4Fe-4S] cluster</name>
        <dbReference type="ChEBI" id="CHEBI:49883"/>
    </ligand>
</feature>
<dbReference type="GO" id="GO:0016020">
    <property type="term" value="C:membrane"/>
    <property type="evidence" value="ECO:0007669"/>
    <property type="project" value="TreeGrafter"/>
</dbReference>
<feature type="binding site" evidence="15">
    <location>
        <position position="152"/>
    </location>
    <ligand>
        <name>Mo-bis(molybdopterin guanine dinucleotide)</name>
        <dbReference type="ChEBI" id="CHEBI:60539"/>
    </ligand>
</feature>
<feature type="binding site" evidence="15">
    <location>
        <position position="48"/>
    </location>
    <ligand>
        <name>[4Fe-4S] cluster</name>
        <dbReference type="ChEBI" id="CHEBI:49883"/>
    </ligand>
</feature>
<comment type="caution">
    <text evidence="18">The sequence shown here is derived from an EMBL/GenBank/DDBJ whole genome shotgun (WGS) entry which is preliminary data.</text>
</comment>
<dbReference type="RefSeq" id="WP_115594025.1">
    <property type="nucleotide sequence ID" value="NZ_QRHA01000010.1"/>
</dbReference>
<keyword evidence="19" id="KW-1185">Reference proteome</keyword>
<comment type="similarity">
    <text evidence="1 15">Belongs to the prokaryotic molybdopterin-containing oxidoreductase family. NasA/NapA/NarB subfamily.</text>
</comment>
<dbReference type="GO" id="GO:0045333">
    <property type="term" value="P:cellular respiration"/>
    <property type="evidence" value="ECO:0007669"/>
    <property type="project" value="UniProtKB-ARBA"/>
</dbReference>
<dbReference type="Gene3D" id="3.40.228.10">
    <property type="entry name" value="Dimethylsulfoxide Reductase, domain 2"/>
    <property type="match status" value="1"/>
</dbReference>
<dbReference type="GO" id="GO:0030151">
    <property type="term" value="F:molybdenum ion binding"/>
    <property type="evidence" value="ECO:0007669"/>
    <property type="project" value="InterPro"/>
</dbReference>
<organism evidence="18 19">
    <name type="scientific">Alteromonas aestuariivivens</name>
    <dbReference type="NCBI Taxonomy" id="1938339"/>
    <lineage>
        <taxon>Bacteria</taxon>
        <taxon>Pseudomonadati</taxon>
        <taxon>Pseudomonadota</taxon>
        <taxon>Gammaproteobacteria</taxon>
        <taxon>Alteromonadales</taxon>
        <taxon>Alteromonadaceae</taxon>
        <taxon>Alteromonas/Salinimonas group</taxon>
        <taxon>Alteromonas</taxon>
    </lineage>
</organism>
<proteinExistence type="inferred from homology"/>
<keyword evidence="8 15" id="KW-0249">Electron transport</keyword>
<comment type="function">
    <text evidence="14 15">Catalytic subunit of the periplasmic nitrate reductase complex NapAB. Receives electrons from NapB and catalyzes the reduction of nitrate to nitrite.</text>
</comment>